<name>A0A9P4MMA0_9PLEO</name>
<evidence type="ECO:0000256" key="2">
    <source>
        <dbReference type="SAM" id="SignalP"/>
    </source>
</evidence>
<organism evidence="3 4">
    <name type="scientific">Delitschia confertaspora ATCC 74209</name>
    <dbReference type="NCBI Taxonomy" id="1513339"/>
    <lineage>
        <taxon>Eukaryota</taxon>
        <taxon>Fungi</taxon>
        <taxon>Dikarya</taxon>
        <taxon>Ascomycota</taxon>
        <taxon>Pezizomycotina</taxon>
        <taxon>Dothideomycetes</taxon>
        <taxon>Pleosporomycetidae</taxon>
        <taxon>Pleosporales</taxon>
        <taxon>Delitschiaceae</taxon>
        <taxon>Delitschia</taxon>
    </lineage>
</organism>
<feature type="signal peptide" evidence="2">
    <location>
        <begin position="1"/>
        <end position="18"/>
    </location>
</feature>
<feature type="chain" id="PRO_5040482539" evidence="2">
    <location>
        <begin position="19"/>
        <end position="115"/>
    </location>
</feature>
<keyword evidence="2" id="KW-0732">Signal</keyword>
<evidence type="ECO:0000313" key="3">
    <source>
        <dbReference type="EMBL" id="KAF2198069.1"/>
    </source>
</evidence>
<feature type="compositionally biased region" description="Basic and acidic residues" evidence="1">
    <location>
        <begin position="97"/>
        <end position="115"/>
    </location>
</feature>
<keyword evidence="4" id="KW-1185">Reference proteome</keyword>
<sequence>MQYLTIFLAATLTGAASAASAFDAAPRTECGAGTQFYKCAKNSFSGCCSIEACTTGPCPDHSNRPTKTVPSTILMTVVAPATPSPSSHPKQKKCKPLAREELPRQEQKRANHDFH</sequence>
<dbReference type="EMBL" id="ML994174">
    <property type="protein sequence ID" value="KAF2198069.1"/>
    <property type="molecule type" value="Genomic_DNA"/>
</dbReference>
<gene>
    <name evidence="3" type="ORF">GQ43DRAFT_474898</name>
</gene>
<comment type="caution">
    <text evidence="3">The sequence shown here is derived from an EMBL/GenBank/DDBJ whole genome shotgun (WGS) entry which is preliminary data.</text>
</comment>
<dbReference type="AlphaFoldDB" id="A0A9P4MMA0"/>
<evidence type="ECO:0000313" key="4">
    <source>
        <dbReference type="Proteomes" id="UP000799536"/>
    </source>
</evidence>
<evidence type="ECO:0000256" key="1">
    <source>
        <dbReference type="SAM" id="MobiDB-lite"/>
    </source>
</evidence>
<dbReference type="Proteomes" id="UP000799536">
    <property type="component" value="Unassembled WGS sequence"/>
</dbReference>
<feature type="region of interest" description="Disordered" evidence="1">
    <location>
        <begin position="79"/>
        <end position="115"/>
    </location>
</feature>
<reference evidence="3" key="1">
    <citation type="journal article" date="2020" name="Stud. Mycol.">
        <title>101 Dothideomycetes genomes: a test case for predicting lifestyles and emergence of pathogens.</title>
        <authorList>
            <person name="Haridas S."/>
            <person name="Albert R."/>
            <person name="Binder M."/>
            <person name="Bloem J."/>
            <person name="Labutti K."/>
            <person name="Salamov A."/>
            <person name="Andreopoulos B."/>
            <person name="Baker S."/>
            <person name="Barry K."/>
            <person name="Bills G."/>
            <person name="Bluhm B."/>
            <person name="Cannon C."/>
            <person name="Castanera R."/>
            <person name="Culley D."/>
            <person name="Daum C."/>
            <person name="Ezra D."/>
            <person name="Gonzalez J."/>
            <person name="Henrissat B."/>
            <person name="Kuo A."/>
            <person name="Liang C."/>
            <person name="Lipzen A."/>
            <person name="Lutzoni F."/>
            <person name="Magnuson J."/>
            <person name="Mondo S."/>
            <person name="Nolan M."/>
            <person name="Ohm R."/>
            <person name="Pangilinan J."/>
            <person name="Park H.-J."/>
            <person name="Ramirez L."/>
            <person name="Alfaro M."/>
            <person name="Sun H."/>
            <person name="Tritt A."/>
            <person name="Yoshinaga Y."/>
            <person name="Zwiers L.-H."/>
            <person name="Turgeon B."/>
            <person name="Goodwin S."/>
            <person name="Spatafora J."/>
            <person name="Crous P."/>
            <person name="Grigoriev I."/>
        </authorList>
    </citation>
    <scope>NUCLEOTIDE SEQUENCE</scope>
    <source>
        <strain evidence="3">ATCC 74209</strain>
    </source>
</reference>
<accession>A0A9P4MMA0</accession>
<dbReference type="OrthoDB" id="3801005at2759"/>
<proteinExistence type="predicted"/>
<protein>
    <submittedName>
        <fullName evidence="3">Uncharacterized protein</fullName>
    </submittedName>
</protein>